<dbReference type="PROSITE" id="PS50089">
    <property type="entry name" value="ZF_RING_2"/>
    <property type="match status" value="1"/>
</dbReference>
<evidence type="ECO:0000256" key="5">
    <source>
        <dbReference type="ARBA" id="ARBA00022771"/>
    </source>
</evidence>
<keyword evidence="6" id="KW-0833">Ubl conjugation pathway</keyword>
<dbReference type="PANTHER" id="PTHR22937">
    <property type="entry name" value="E3 UBIQUITIN-PROTEIN LIGASE RNF165"/>
    <property type="match status" value="1"/>
</dbReference>
<evidence type="ECO:0000256" key="3">
    <source>
        <dbReference type="ARBA" id="ARBA00022679"/>
    </source>
</evidence>
<dbReference type="EC" id="2.3.2.27" evidence="2"/>
<proteinExistence type="predicted"/>
<sequence>MACLDHDYCGWDDPDFTELIENQLVEDEDEEEDDTRAWLESALGRQWTNNDSQRVIGRMDREMEALGPDDFAHYQAHFLDVVSDPDYEHVWERAICRDIDYLRAQGSLGPDTDTDGLVSEIWSKVGRYIDTGAIDDTIDIYDDIVRVGSGVSEEALSRGLKRKRGISGEMCVVCQDLLLGEGEQVAGLGCGHDYHIDCIKQWLREKNVCPLCKVTAVQEEDA</sequence>
<keyword evidence="7" id="KW-0862">Zinc</keyword>
<evidence type="ECO:0000256" key="1">
    <source>
        <dbReference type="ARBA" id="ARBA00000900"/>
    </source>
</evidence>
<accession>A0A5A7PC92</accession>
<dbReference type="Proteomes" id="UP000325081">
    <property type="component" value="Unassembled WGS sequence"/>
</dbReference>
<keyword evidence="3" id="KW-0808">Transferase</keyword>
<evidence type="ECO:0000259" key="9">
    <source>
        <dbReference type="PROSITE" id="PS50089"/>
    </source>
</evidence>
<dbReference type="Pfam" id="PF13639">
    <property type="entry name" value="zf-RING_2"/>
    <property type="match status" value="1"/>
</dbReference>
<evidence type="ECO:0000256" key="8">
    <source>
        <dbReference type="PROSITE-ProRule" id="PRU00175"/>
    </source>
</evidence>
<keyword evidence="5 8" id="KW-0863">Zinc-finger</keyword>
<evidence type="ECO:0000313" key="10">
    <source>
        <dbReference type="EMBL" id="GER30146.1"/>
    </source>
</evidence>
<dbReference type="InterPro" id="IPR045191">
    <property type="entry name" value="MBR1/2-like"/>
</dbReference>
<dbReference type="GO" id="GO:0008270">
    <property type="term" value="F:zinc ion binding"/>
    <property type="evidence" value="ECO:0007669"/>
    <property type="project" value="UniProtKB-KW"/>
</dbReference>
<evidence type="ECO:0000256" key="7">
    <source>
        <dbReference type="ARBA" id="ARBA00022833"/>
    </source>
</evidence>
<comment type="catalytic activity">
    <reaction evidence="1">
        <text>S-ubiquitinyl-[E2 ubiquitin-conjugating enzyme]-L-cysteine + [acceptor protein]-L-lysine = [E2 ubiquitin-conjugating enzyme]-L-cysteine + N(6)-ubiquitinyl-[acceptor protein]-L-lysine.</text>
        <dbReference type="EC" id="2.3.2.27"/>
    </reaction>
</comment>
<feature type="domain" description="RING-type" evidence="9">
    <location>
        <begin position="171"/>
        <end position="213"/>
    </location>
</feature>
<keyword evidence="4" id="KW-0479">Metal-binding</keyword>
<dbReference type="InterPro" id="IPR013083">
    <property type="entry name" value="Znf_RING/FYVE/PHD"/>
</dbReference>
<organism evidence="10 11">
    <name type="scientific">Striga asiatica</name>
    <name type="common">Asiatic witchweed</name>
    <name type="synonym">Buchnera asiatica</name>
    <dbReference type="NCBI Taxonomy" id="4170"/>
    <lineage>
        <taxon>Eukaryota</taxon>
        <taxon>Viridiplantae</taxon>
        <taxon>Streptophyta</taxon>
        <taxon>Embryophyta</taxon>
        <taxon>Tracheophyta</taxon>
        <taxon>Spermatophyta</taxon>
        <taxon>Magnoliopsida</taxon>
        <taxon>eudicotyledons</taxon>
        <taxon>Gunneridae</taxon>
        <taxon>Pentapetalae</taxon>
        <taxon>asterids</taxon>
        <taxon>lamiids</taxon>
        <taxon>Lamiales</taxon>
        <taxon>Orobanchaceae</taxon>
        <taxon>Buchnereae</taxon>
        <taxon>Striga</taxon>
    </lineage>
</organism>
<protein>
    <recommendedName>
        <fullName evidence="2">RING-type E3 ubiquitin transferase</fullName>
        <ecNumber evidence="2">2.3.2.27</ecNumber>
    </recommendedName>
</protein>
<evidence type="ECO:0000256" key="2">
    <source>
        <dbReference type="ARBA" id="ARBA00012483"/>
    </source>
</evidence>
<gene>
    <name evidence="10" type="ORF">STAS_06063</name>
</gene>
<evidence type="ECO:0000256" key="6">
    <source>
        <dbReference type="ARBA" id="ARBA00022786"/>
    </source>
</evidence>
<name>A0A5A7PC92_STRAF</name>
<dbReference type="OrthoDB" id="913834at2759"/>
<dbReference type="GO" id="GO:0061630">
    <property type="term" value="F:ubiquitin protein ligase activity"/>
    <property type="evidence" value="ECO:0007669"/>
    <property type="project" value="UniProtKB-EC"/>
</dbReference>
<dbReference type="SUPFAM" id="SSF57850">
    <property type="entry name" value="RING/U-box"/>
    <property type="match status" value="1"/>
</dbReference>
<dbReference type="PANTHER" id="PTHR22937:SF163">
    <property type="entry name" value="RING-TYPE E3 UBIQUITIN TRANSFERASE"/>
    <property type="match status" value="1"/>
</dbReference>
<keyword evidence="11" id="KW-1185">Reference proteome</keyword>
<dbReference type="AlphaFoldDB" id="A0A5A7PC92"/>
<reference evidence="11" key="1">
    <citation type="journal article" date="2019" name="Curr. Biol.">
        <title>Genome Sequence of Striga asiatica Provides Insight into the Evolution of Plant Parasitism.</title>
        <authorList>
            <person name="Yoshida S."/>
            <person name="Kim S."/>
            <person name="Wafula E.K."/>
            <person name="Tanskanen J."/>
            <person name="Kim Y.M."/>
            <person name="Honaas L."/>
            <person name="Yang Z."/>
            <person name="Spallek T."/>
            <person name="Conn C.E."/>
            <person name="Ichihashi Y."/>
            <person name="Cheong K."/>
            <person name="Cui S."/>
            <person name="Der J.P."/>
            <person name="Gundlach H."/>
            <person name="Jiao Y."/>
            <person name="Hori C."/>
            <person name="Ishida J.K."/>
            <person name="Kasahara H."/>
            <person name="Kiba T."/>
            <person name="Kim M.S."/>
            <person name="Koo N."/>
            <person name="Laohavisit A."/>
            <person name="Lee Y.H."/>
            <person name="Lumba S."/>
            <person name="McCourt P."/>
            <person name="Mortimer J.C."/>
            <person name="Mutuku J.M."/>
            <person name="Nomura T."/>
            <person name="Sasaki-Sekimoto Y."/>
            <person name="Seto Y."/>
            <person name="Wang Y."/>
            <person name="Wakatake T."/>
            <person name="Sakakibara H."/>
            <person name="Demura T."/>
            <person name="Yamaguchi S."/>
            <person name="Yoneyama K."/>
            <person name="Manabe R.I."/>
            <person name="Nelson D.C."/>
            <person name="Schulman A.H."/>
            <person name="Timko M.P."/>
            <person name="dePamphilis C.W."/>
            <person name="Choi D."/>
            <person name="Shirasu K."/>
        </authorList>
    </citation>
    <scope>NUCLEOTIDE SEQUENCE [LARGE SCALE GENOMIC DNA]</scope>
    <source>
        <strain evidence="11">cv. UVA1</strain>
    </source>
</reference>
<dbReference type="InterPro" id="IPR001841">
    <property type="entry name" value="Znf_RING"/>
</dbReference>
<dbReference type="SMART" id="SM00184">
    <property type="entry name" value="RING"/>
    <property type="match status" value="1"/>
</dbReference>
<comment type="caution">
    <text evidence="10">The sequence shown here is derived from an EMBL/GenBank/DDBJ whole genome shotgun (WGS) entry which is preliminary data.</text>
</comment>
<dbReference type="Gene3D" id="3.30.40.10">
    <property type="entry name" value="Zinc/RING finger domain, C3HC4 (zinc finger)"/>
    <property type="match status" value="1"/>
</dbReference>
<dbReference type="EMBL" id="BKCP01004306">
    <property type="protein sequence ID" value="GER30146.1"/>
    <property type="molecule type" value="Genomic_DNA"/>
</dbReference>
<evidence type="ECO:0000256" key="4">
    <source>
        <dbReference type="ARBA" id="ARBA00022723"/>
    </source>
</evidence>
<evidence type="ECO:0000313" key="11">
    <source>
        <dbReference type="Proteomes" id="UP000325081"/>
    </source>
</evidence>